<protein>
    <recommendedName>
        <fullName evidence="3">cellulase</fullName>
        <ecNumber evidence="3">3.2.1.4</ecNumber>
    </recommendedName>
</protein>
<evidence type="ECO:0000313" key="10">
    <source>
        <dbReference type="Proteomes" id="UP000287651"/>
    </source>
</evidence>
<evidence type="ECO:0000256" key="1">
    <source>
        <dbReference type="ARBA" id="ARBA00000966"/>
    </source>
</evidence>
<evidence type="ECO:0000256" key="6">
    <source>
        <dbReference type="ARBA" id="ARBA00023277"/>
    </source>
</evidence>
<dbReference type="PANTHER" id="PTHR22298">
    <property type="entry name" value="ENDO-1,4-BETA-GLUCANASE"/>
    <property type="match status" value="1"/>
</dbReference>
<dbReference type="Gene3D" id="1.50.10.10">
    <property type="match status" value="1"/>
</dbReference>
<dbReference type="SUPFAM" id="SSF48208">
    <property type="entry name" value="Six-hairpin glycosidases"/>
    <property type="match status" value="1"/>
</dbReference>
<keyword evidence="8" id="KW-0624">Polysaccharide degradation</keyword>
<dbReference type="AlphaFoldDB" id="A0A444FP27"/>
<keyword evidence="5" id="KW-0136">Cellulose degradation</keyword>
<dbReference type="InterPro" id="IPR008928">
    <property type="entry name" value="6-hairpin_glycosidase_sf"/>
</dbReference>
<keyword evidence="6" id="KW-0119">Carbohydrate metabolism</keyword>
<dbReference type="GO" id="GO:0030245">
    <property type="term" value="P:cellulose catabolic process"/>
    <property type="evidence" value="ECO:0007669"/>
    <property type="project" value="UniProtKB-KW"/>
</dbReference>
<proteinExistence type="inferred from homology"/>
<evidence type="ECO:0000256" key="2">
    <source>
        <dbReference type="ARBA" id="ARBA00007072"/>
    </source>
</evidence>
<accession>A0A444FP27</accession>
<dbReference type="InterPro" id="IPR001701">
    <property type="entry name" value="Glyco_hydro_9"/>
</dbReference>
<evidence type="ECO:0000256" key="4">
    <source>
        <dbReference type="ARBA" id="ARBA00022801"/>
    </source>
</evidence>
<dbReference type="EC" id="3.2.1.4" evidence="3"/>
<gene>
    <name evidence="9" type="ORF">B296_00057766</name>
</gene>
<organism evidence="9 10">
    <name type="scientific">Ensete ventricosum</name>
    <name type="common">Abyssinian banana</name>
    <name type="synonym">Musa ensete</name>
    <dbReference type="NCBI Taxonomy" id="4639"/>
    <lineage>
        <taxon>Eukaryota</taxon>
        <taxon>Viridiplantae</taxon>
        <taxon>Streptophyta</taxon>
        <taxon>Embryophyta</taxon>
        <taxon>Tracheophyta</taxon>
        <taxon>Spermatophyta</taxon>
        <taxon>Magnoliopsida</taxon>
        <taxon>Liliopsida</taxon>
        <taxon>Zingiberales</taxon>
        <taxon>Musaceae</taxon>
        <taxon>Ensete</taxon>
    </lineage>
</organism>
<evidence type="ECO:0000256" key="3">
    <source>
        <dbReference type="ARBA" id="ARBA00012601"/>
    </source>
</evidence>
<dbReference type="Proteomes" id="UP000287651">
    <property type="component" value="Unassembled WGS sequence"/>
</dbReference>
<dbReference type="GO" id="GO:0008810">
    <property type="term" value="F:cellulase activity"/>
    <property type="evidence" value="ECO:0007669"/>
    <property type="project" value="UniProtKB-EC"/>
</dbReference>
<keyword evidence="7" id="KW-0326">Glycosidase</keyword>
<evidence type="ECO:0000313" key="9">
    <source>
        <dbReference type="EMBL" id="RRT31960.1"/>
    </source>
</evidence>
<dbReference type="InterPro" id="IPR012341">
    <property type="entry name" value="6hp_glycosidase-like_sf"/>
</dbReference>
<comment type="catalytic activity">
    <reaction evidence="1">
        <text>Endohydrolysis of (1-&gt;4)-beta-D-glucosidic linkages in cellulose, lichenin and cereal beta-D-glucans.</text>
        <dbReference type="EC" id="3.2.1.4"/>
    </reaction>
</comment>
<evidence type="ECO:0000256" key="5">
    <source>
        <dbReference type="ARBA" id="ARBA00023001"/>
    </source>
</evidence>
<reference evidence="9 10" key="1">
    <citation type="journal article" date="2014" name="Agronomy (Basel)">
        <title>A Draft Genome Sequence for Ensete ventricosum, the Drought-Tolerant Tree Against Hunger.</title>
        <authorList>
            <person name="Harrison J."/>
            <person name="Moore K.A."/>
            <person name="Paszkiewicz K."/>
            <person name="Jones T."/>
            <person name="Grant M."/>
            <person name="Ambacheew D."/>
            <person name="Muzemil S."/>
            <person name="Studholme D.J."/>
        </authorList>
    </citation>
    <scope>NUCLEOTIDE SEQUENCE [LARGE SCALE GENOMIC DNA]</scope>
</reference>
<name>A0A444FP27_ENSVE</name>
<sequence length="94" mass="10154">MVGFGANSPTQPHHRASSVPVISPDTIVSCSMSFVNWYNKNQPNPNVLTGAIVGGPDRYDNFDDQRWDSSKLEPTTYINALAIGPLAKLAIHGS</sequence>
<comment type="caution">
    <text evidence="9">The sequence shown here is derived from an EMBL/GenBank/DDBJ whole genome shotgun (WGS) entry which is preliminary data.</text>
</comment>
<comment type="similarity">
    <text evidence="2">Belongs to the glycosyl hydrolase 9 (cellulase E) family.</text>
</comment>
<evidence type="ECO:0000256" key="7">
    <source>
        <dbReference type="ARBA" id="ARBA00023295"/>
    </source>
</evidence>
<keyword evidence="4" id="KW-0378">Hydrolase</keyword>
<dbReference type="EMBL" id="AMZH03034610">
    <property type="protein sequence ID" value="RRT31960.1"/>
    <property type="molecule type" value="Genomic_DNA"/>
</dbReference>
<dbReference type="Pfam" id="PF00759">
    <property type="entry name" value="Glyco_hydro_9"/>
    <property type="match status" value="1"/>
</dbReference>
<evidence type="ECO:0000256" key="8">
    <source>
        <dbReference type="ARBA" id="ARBA00023326"/>
    </source>
</evidence>